<dbReference type="AlphaFoldDB" id="A0A1I6TE32"/>
<dbReference type="Proteomes" id="UP000198873">
    <property type="component" value="Unassembled WGS sequence"/>
</dbReference>
<dbReference type="STRING" id="1176198.SAMN05444716_104581"/>
<evidence type="ECO:0000313" key="1">
    <source>
        <dbReference type="EMBL" id="SFS87462.1"/>
    </source>
</evidence>
<accession>A0A1I6TE32</accession>
<dbReference type="RefSeq" id="WP_093843260.1">
    <property type="nucleotide sequence ID" value="NZ_FPAB01000004.1"/>
</dbReference>
<sequence length="282" mass="30473">MSAPLVEPLTTSAFRSVLQLRCPANARPDRALVLIAQDGTALVGVPPGEWGGFDYPQPKALQVLGSSYARSGWVSLAERPDWVDVAAPDGGTGPRPAFRYSVSWQVSDPVMVVYHQITAAEVPLRIARHIAENGMGSGGLHLVPDAGIMYRVLQQPATDPTGVRAAPPLPSSWDSGMLNAFQFFRELISDDPRGLAAMWLLYHPQDAKEVLEWTVANRSLLQPPEKPAAPEPAPDSWERSLAVALRDLTPADRAFVGVNVARLLNDLGIPEAQETLAKVQGH</sequence>
<dbReference type="EMBL" id="FPAB01000004">
    <property type="protein sequence ID" value="SFS87462.1"/>
    <property type="molecule type" value="Genomic_DNA"/>
</dbReference>
<proteinExistence type="predicted"/>
<gene>
    <name evidence="1" type="ORF">SAMN05444716_104581</name>
</gene>
<evidence type="ECO:0000313" key="2">
    <source>
        <dbReference type="Proteomes" id="UP000198873"/>
    </source>
</evidence>
<keyword evidence="2" id="KW-1185">Reference proteome</keyword>
<protein>
    <submittedName>
        <fullName evidence="1">Uncharacterized protein</fullName>
    </submittedName>
</protein>
<reference evidence="2" key="1">
    <citation type="submission" date="2016-10" db="EMBL/GenBank/DDBJ databases">
        <authorList>
            <person name="Varghese N."/>
            <person name="Submissions S."/>
        </authorList>
    </citation>
    <scope>NUCLEOTIDE SEQUENCE [LARGE SCALE GENOMIC DNA]</scope>
    <source>
        <strain evidence="2">CGMCC 4.7047</strain>
    </source>
</reference>
<name>A0A1I6TE32_9ACTN</name>
<organism evidence="1 2">
    <name type="scientific">Streptomyces harbinensis</name>
    <dbReference type="NCBI Taxonomy" id="1176198"/>
    <lineage>
        <taxon>Bacteria</taxon>
        <taxon>Bacillati</taxon>
        <taxon>Actinomycetota</taxon>
        <taxon>Actinomycetes</taxon>
        <taxon>Kitasatosporales</taxon>
        <taxon>Streptomycetaceae</taxon>
        <taxon>Streptomyces</taxon>
    </lineage>
</organism>